<dbReference type="GO" id="GO:0046872">
    <property type="term" value="F:metal ion binding"/>
    <property type="evidence" value="ECO:0007669"/>
    <property type="project" value="UniProtKB-KW"/>
</dbReference>
<comment type="caution">
    <text evidence="8">The sequence shown here is derived from an EMBL/GenBank/DDBJ whole genome shotgun (WGS) entry which is preliminary data.</text>
</comment>
<protein>
    <submittedName>
        <fullName evidence="8">L-idonate 5-dehydrogenase</fullName>
    </submittedName>
</protein>
<dbReference type="InterPro" id="IPR013154">
    <property type="entry name" value="ADH-like_N"/>
</dbReference>
<dbReference type="Gene3D" id="3.90.180.10">
    <property type="entry name" value="Medium-chain alcohol dehydrogenases, catalytic domain"/>
    <property type="match status" value="1"/>
</dbReference>
<accession>A0A151A300</accession>
<evidence type="ECO:0000313" key="9">
    <source>
        <dbReference type="Proteomes" id="UP000075418"/>
    </source>
</evidence>
<dbReference type="InterPro" id="IPR013149">
    <property type="entry name" value="ADH-like_C"/>
</dbReference>
<reference evidence="8 9" key="1">
    <citation type="submission" date="2016-02" db="EMBL/GenBank/DDBJ databases">
        <title>Draft genome sequence of hydrocarbon degrading Staphylococcus saprophyticus Strain CNV2, isolated from crude-oil contaminated soil from Noonmati Oil Refinery, Guwahati, Assam, India.</title>
        <authorList>
            <person name="Mukherjee A."/>
            <person name="Chettri B."/>
            <person name="Langpoklakpam J."/>
            <person name="Singh A.K."/>
            <person name="Chattopadhyay D.J."/>
        </authorList>
    </citation>
    <scope>NUCLEOTIDE SEQUENCE [LARGE SCALE GENOMIC DNA]</scope>
    <source>
        <strain evidence="8 9">CNV2</strain>
    </source>
</reference>
<feature type="domain" description="Alcohol dehydrogenase-like C-terminal" evidence="6">
    <location>
        <begin position="181"/>
        <end position="300"/>
    </location>
</feature>
<dbReference type="Pfam" id="PF00107">
    <property type="entry name" value="ADH_zinc_N"/>
    <property type="match status" value="1"/>
</dbReference>
<proteinExistence type="inferred from homology"/>
<dbReference type="AlphaFoldDB" id="A0A151A300"/>
<dbReference type="PANTHER" id="PTHR43161:SF9">
    <property type="entry name" value="SORBITOL DEHYDROGENASE"/>
    <property type="match status" value="1"/>
</dbReference>
<dbReference type="SUPFAM" id="SSF50129">
    <property type="entry name" value="GroES-like"/>
    <property type="match status" value="1"/>
</dbReference>
<evidence type="ECO:0000256" key="4">
    <source>
        <dbReference type="ARBA" id="ARBA00022833"/>
    </source>
</evidence>
<comment type="cofactor">
    <cofactor evidence="1">
        <name>Zn(2+)</name>
        <dbReference type="ChEBI" id="CHEBI:29105"/>
    </cofactor>
</comment>
<sequence>MKAIYIYGKDSIAMKDIDEIPNNSTEETVLIKVKYVGICGSDLHYLEDGTSGAAVIREPLIPGHELSGELLEDMSYNGQTFPKGTNVTVHPATYGEEIESAPNNPEVWPNGTYLGSARYLPHTQGAMIEQMYVNKSQIIPLPDNVSLKLGALAEPLSVGLHGITLANGVKHKNVLVSGAGPIGILAAGAAYTLGAKSVTITDVLDKPLERAKQLGDINTINVKTTDLTADTYDVILECTGAPLAVTSAFNAVSVGGTIIQIGNIQNKEVALNLSPINAKQITYHGSYRFNNEIEKAVELLGQNPLIGNVITQIYNFNDYIEAFDMAKDTVNSSKVVIEF</sequence>
<dbReference type="EMBL" id="LUGM01000002">
    <property type="protein sequence ID" value="KYH13687.1"/>
    <property type="molecule type" value="Genomic_DNA"/>
</dbReference>
<dbReference type="PANTHER" id="PTHR43161">
    <property type="entry name" value="SORBITOL DEHYDROGENASE"/>
    <property type="match status" value="1"/>
</dbReference>
<evidence type="ECO:0000259" key="7">
    <source>
        <dbReference type="Pfam" id="PF08240"/>
    </source>
</evidence>
<dbReference type="InterPro" id="IPR036291">
    <property type="entry name" value="NAD(P)-bd_dom_sf"/>
</dbReference>
<evidence type="ECO:0000256" key="3">
    <source>
        <dbReference type="ARBA" id="ARBA00022723"/>
    </source>
</evidence>
<keyword evidence="4" id="KW-0862">Zinc</keyword>
<evidence type="ECO:0000256" key="1">
    <source>
        <dbReference type="ARBA" id="ARBA00001947"/>
    </source>
</evidence>
<name>A0A151A300_9STAP</name>
<dbReference type="SUPFAM" id="SSF51735">
    <property type="entry name" value="NAD(P)-binding Rossmann-fold domains"/>
    <property type="match status" value="1"/>
</dbReference>
<evidence type="ECO:0000313" key="8">
    <source>
        <dbReference type="EMBL" id="KYH13687.1"/>
    </source>
</evidence>
<dbReference type="Gene3D" id="3.40.50.720">
    <property type="entry name" value="NAD(P)-binding Rossmann-like Domain"/>
    <property type="match status" value="1"/>
</dbReference>
<gene>
    <name evidence="8" type="ORF">A0131_02550</name>
</gene>
<dbReference type="InterPro" id="IPR011032">
    <property type="entry name" value="GroES-like_sf"/>
</dbReference>
<feature type="domain" description="Alcohol dehydrogenase-like N-terminal" evidence="7">
    <location>
        <begin position="27"/>
        <end position="143"/>
    </location>
</feature>
<comment type="similarity">
    <text evidence="2">Belongs to the zinc-containing alcohol dehydrogenase family.</text>
</comment>
<dbReference type="Pfam" id="PF08240">
    <property type="entry name" value="ADH_N"/>
    <property type="match status" value="1"/>
</dbReference>
<evidence type="ECO:0000256" key="2">
    <source>
        <dbReference type="ARBA" id="ARBA00008072"/>
    </source>
</evidence>
<keyword evidence="3" id="KW-0479">Metal-binding</keyword>
<dbReference type="GO" id="GO:0016491">
    <property type="term" value="F:oxidoreductase activity"/>
    <property type="evidence" value="ECO:0007669"/>
    <property type="project" value="UniProtKB-KW"/>
</dbReference>
<dbReference type="Proteomes" id="UP000075418">
    <property type="component" value="Unassembled WGS sequence"/>
</dbReference>
<keyword evidence="5" id="KW-0560">Oxidoreductase</keyword>
<evidence type="ECO:0000259" key="6">
    <source>
        <dbReference type="Pfam" id="PF00107"/>
    </source>
</evidence>
<evidence type="ECO:0000256" key="5">
    <source>
        <dbReference type="ARBA" id="ARBA00023002"/>
    </source>
</evidence>
<dbReference type="RefSeq" id="WP_061853918.1">
    <property type="nucleotide sequence ID" value="NZ_LUGM01000002.1"/>
</dbReference>
<organism evidence="8 9">
    <name type="scientific">Staphylococcus kloosii</name>
    <dbReference type="NCBI Taxonomy" id="29384"/>
    <lineage>
        <taxon>Bacteria</taxon>
        <taxon>Bacillati</taxon>
        <taxon>Bacillota</taxon>
        <taxon>Bacilli</taxon>
        <taxon>Bacillales</taxon>
        <taxon>Staphylococcaceae</taxon>
        <taxon>Staphylococcus</taxon>
    </lineage>
</organism>